<dbReference type="InterPro" id="IPR029062">
    <property type="entry name" value="Class_I_gatase-like"/>
</dbReference>
<dbReference type="Proteomes" id="UP000027822">
    <property type="component" value="Unassembled WGS sequence"/>
</dbReference>
<sequence>MGELFLSGGGNAKQTYVIDTHFVRNIRKDKPLLYIPIAMDASRFDDCLTWIQNVFNPLGIQEIVMWKDVKNKNIKDLQQFSAIYIGGGNTFRLLKEFMDTKFTEVIKEYVAAGGIVYGGSAGAIILGEHIMTCGHMDENDVNLHTYTGLQLVNGYAIWCHYNEGNDLLIQNYMKKYETPVICLPEETAVIVNDSVIKVIGDKYAYTFRDGGKTIFHPGNVIT</sequence>
<dbReference type="SUPFAM" id="SSF52317">
    <property type="entry name" value="Class I glutamine amidotransferase-like"/>
    <property type="match status" value="1"/>
</dbReference>
<dbReference type="Pfam" id="PF03575">
    <property type="entry name" value="Peptidase_S51"/>
    <property type="match status" value="1"/>
</dbReference>
<keyword evidence="2" id="KW-0645">Protease</keyword>
<dbReference type="PANTHER" id="PTHR20842:SF0">
    <property type="entry name" value="ALPHA-ASPARTYL DIPEPTIDASE"/>
    <property type="match status" value="1"/>
</dbReference>
<comment type="caution">
    <text evidence="5">The sequence shown here is derived from an EMBL/GenBank/DDBJ whole genome shotgun (WGS) entry which is preliminary data.</text>
</comment>
<dbReference type="Gene3D" id="3.40.50.880">
    <property type="match status" value="1"/>
</dbReference>
<reference evidence="5 6" key="1">
    <citation type="submission" date="2014-06" db="EMBL/GenBank/DDBJ databases">
        <title>Draft genome sequence of Bacillus manliponensis JCM 15802 (MCCC 1A00708).</title>
        <authorList>
            <person name="Lai Q."/>
            <person name="Liu Y."/>
            <person name="Shao Z."/>
        </authorList>
    </citation>
    <scope>NUCLEOTIDE SEQUENCE [LARGE SCALE GENOMIC DNA]</scope>
    <source>
        <strain evidence="5 6">JCM 15802</strain>
    </source>
</reference>
<dbReference type="STRING" id="574376.BAMA_03895"/>
<keyword evidence="4" id="KW-0720">Serine protease</keyword>
<comment type="similarity">
    <text evidence="1">Belongs to the peptidase S51 family.</text>
</comment>
<dbReference type="PANTHER" id="PTHR20842">
    <property type="entry name" value="PROTEASE S51 ALPHA-ASPARTYL DIPEPTIDASE"/>
    <property type="match status" value="1"/>
</dbReference>
<dbReference type="OrthoDB" id="9778515at2"/>
<keyword evidence="3" id="KW-0378">Hydrolase</keyword>
<keyword evidence="6" id="KW-1185">Reference proteome</keyword>
<organism evidence="5 6">
    <name type="scientific">Bacillus manliponensis</name>
    <dbReference type="NCBI Taxonomy" id="574376"/>
    <lineage>
        <taxon>Bacteria</taxon>
        <taxon>Bacillati</taxon>
        <taxon>Bacillota</taxon>
        <taxon>Bacilli</taxon>
        <taxon>Bacillales</taxon>
        <taxon>Bacillaceae</taxon>
        <taxon>Bacillus</taxon>
        <taxon>Bacillus cereus group</taxon>
    </lineage>
</organism>
<dbReference type="EMBL" id="JOTN01000012">
    <property type="protein sequence ID" value="KEK18657.1"/>
    <property type="molecule type" value="Genomic_DNA"/>
</dbReference>
<evidence type="ECO:0000313" key="6">
    <source>
        <dbReference type="Proteomes" id="UP000027822"/>
    </source>
</evidence>
<dbReference type="InterPro" id="IPR005320">
    <property type="entry name" value="Peptidase_S51"/>
</dbReference>
<accession>A0A073JWR1</accession>
<evidence type="ECO:0000256" key="4">
    <source>
        <dbReference type="ARBA" id="ARBA00022825"/>
    </source>
</evidence>
<dbReference type="AlphaFoldDB" id="A0A073JWR1"/>
<evidence type="ECO:0000256" key="3">
    <source>
        <dbReference type="ARBA" id="ARBA00022801"/>
    </source>
</evidence>
<dbReference type="RefSeq" id="WP_034640237.1">
    <property type="nucleotide sequence ID" value="NZ_CBCSJC010000017.1"/>
</dbReference>
<gene>
    <name evidence="5" type="ORF">BAMA_03895</name>
</gene>
<protein>
    <submittedName>
        <fullName evidence="5">Peptidase</fullName>
    </submittedName>
</protein>
<dbReference type="GO" id="GO:0008236">
    <property type="term" value="F:serine-type peptidase activity"/>
    <property type="evidence" value="ECO:0007669"/>
    <property type="project" value="UniProtKB-KW"/>
</dbReference>
<name>A0A073JWR1_9BACI</name>
<evidence type="ECO:0000256" key="2">
    <source>
        <dbReference type="ARBA" id="ARBA00022670"/>
    </source>
</evidence>
<proteinExistence type="inferred from homology"/>
<dbReference type="eggNOG" id="COG3340">
    <property type="taxonomic scope" value="Bacteria"/>
</dbReference>
<evidence type="ECO:0000256" key="1">
    <source>
        <dbReference type="ARBA" id="ARBA00006534"/>
    </source>
</evidence>
<evidence type="ECO:0000313" key="5">
    <source>
        <dbReference type="EMBL" id="KEK18657.1"/>
    </source>
</evidence>
<dbReference type="GO" id="GO:0006508">
    <property type="term" value="P:proteolysis"/>
    <property type="evidence" value="ECO:0007669"/>
    <property type="project" value="UniProtKB-KW"/>
</dbReference>